<protein>
    <recommendedName>
        <fullName evidence="5">5'-deoxynucleotidase</fullName>
        <ecNumber evidence="5">3.1.3.89</ecNumber>
    </recommendedName>
</protein>
<evidence type="ECO:0000256" key="3">
    <source>
        <dbReference type="ARBA" id="ARBA00001941"/>
    </source>
</evidence>
<comment type="catalytic activity">
    <reaction evidence="1">
        <text>a 2'-deoxyribonucleoside 5'-phosphate + H2O = a 2'-deoxyribonucleoside + phosphate</text>
        <dbReference type="Rhea" id="RHEA:36167"/>
        <dbReference type="ChEBI" id="CHEBI:15377"/>
        <dbReference type="ChEBI" id="CHEBI:18274"/>
        <dbReference type="ChEBI" id="CHEBI:43474"/>
        <dbReference type="ChEBI" id="CHEBI:65317"/>
        <dbReference type="EC" id="3.1.3.89"/>
    </reaction>
</comment>
<evidence type="ECO:0000313" key="10">
    <source>
        <dbReference type="Proteomes" id="UP001595632"/>
    </source>
</evidence>
<organism evidence="9 10">
    <name type="scientific">Psychromarinibacter halotolerans</name>
    <dbReference type="NCBI Taxonomy" id="1775175"/>
    <lineage>
        <taxon>Bacteria</taxon>
        <taxon>Pseudomonadati</taxon>
        <taxon>Pseudomonadota</taxon>
        <taxon>Alphaproteobacteria</taxon>
        <taxon>Rhodobacterales</taxon>
        <taxon>Paracoccaceae</taxon>
        <taxon>Psychromarinibacter</taxon>
    </lineage>
</organism>
<evidence type="ECO:0000256" key="2">
    <source>
        <dbReference type="ARBA" id="ARBA00001936"/>
    </source>
</evidence>
<dbReference type="InterPro" id="IPR006674">
    <property type="entry name" value="HD_domain"/>
</dbReference>
<keyword evidence="10" id="KW-1185">Reference proteome</keyword>
<dbReference type="SUPFAM" id="SSF109604">
    <property type="entry name" value="HD-domain/PDEase-like"/>
    <property type="match status" value="1"/>
</dbReference>
<dbReference type="GO" id="GO:0016787">
    <property type="term" value="F:hydrolase activity"/>
    <property type="evidence" value="ECO:0007669"/>
    <property type="project" value="UniProtKB-KW"/>
</dbReference>
<evidence type="ECO:0000256" key="7">
    <source>
        <dbReference type="ARBA" id="ARBA00022801"/>
    </source>
</evidence>
<proteinExistence type="predicted"/>
<evidence type="ECO:0000259" key="8">
    <source>
        <dbReference type="SMART" id="SM00471"/>
    </source>
</evidence>
<dbReference type="EC" id="3.1.3.89" evidence="5"/>
<gene>
    <name evidence="9" type="ORF">ACFOGP_13940</name>
</gene>
<name>A0ABV7GT44_9RHOB</name>
<evidence type="ECO:0000256" key="5">
    <source>
        <dbReference type="ARBA" id="ARBA00012964"/>
    </source>
</evidence>
<sequence length="198" mass="21758">MTASEFTSRLDAQVAFLKEADRLKSILRATPLIDGSRKENSAEHSWHVMLYALVLADQAGPEVRIDRVIRMLLLHDIVEIDAGDHPIHGNVDHAAQEAAEAAAADRLFGLLPDDQRDGFRALWDEFEAAETPDAVFAKAIDRFQSPVTNLAGNGLGWRGYDVTLEKLDARVGRPISRGAPGLWAWLRPKLAAFLGQPG</sequence>
<dbReference type="SMART" id="SM00471">
    <property type="entry name" value="HDc"/>
    <property type="match status" value="1"/>
</dbReference>
<dbReference type="InterPro" id="IPR003607">
    <property type="entry name" value="HD/PDEase_dom"/>
</dbReference>
<comment type="cofactor">
    <cofactor evidence="3">
        <name>Co(2+)</name>
        <dbReference type="ChEBI" id="CHEBI:48828"/>
    </cofactor>
</comment>
<dbReference type="EMBL" id="JBHRTB010000010">
    <property type="protein sequence ID" value="MFC3143818.1"/>
    <property type="molecule type" value="Genomic_DNA"/>
</dbReference>
<keyword evidence="6" id="KW-0479">Metal-binding</keyword>
<accession>A0ABV7GT44</accession>
<evidence type="ECO:0000256" key="4">
    <source>
        <dbReference type="ARBA" id="ARBA00011738"/>
    </source>
</evidence>
<evidence type="ECO:0000313" key="9">
    <source>
        <dbReference type="EMBL" id="MFC3143818.1"/>
    </source>
</evidence>
<reference evidence="10" key="1">
    <citation type="journal article" date="2019" name="Int. J. Syst. Evol. Microbiol.">
        <title>The Global Catalogue of Microorganisms (GCM) 10K type strain sequencing project: providing services to taxonomists for standard genome sequencing and annotation.</title>
        <authorList>
            <consortium name="The Broad Institute Genomics Platform"/>
            <consortium name="The Broad Institute Genome Sequencing Center for Infectious Disease"/>
            <person name="Wu L."/>
            <person name="Ma J."/>
        </authorList>
    </citation>
    <scope>NUCLEOTIDE SEQUENCE [LARGE SCALE GENOMIC DNA]</scope>
    <source>
        <strain evidence="10">KCTC 52366</strain>
    </source>
</reference>
<evidence type="ECO:0000256" key="1">
    <source>
        <dbReference type="ARBA" id="ARBA00001638"/>
    </source>
</evidence>
<keyword evidence="7 9" id="KW-0378">Hydrolase</keyword>
<comment type="cofactor">
    <cofactor evidence="2">
        <name>Mn(2+)</name>
        <dbReference type="ChEBI" id="CHEBI:29035"/>
    </cofactor>
</comment>
<dbReference type="PANTHER" id="PTHR11845:SF13">
    <property type="entry name" value="5'-DEOXYNUCLEOTIDASE HDDC2"/>
    <property type="match status" value="1"/>
</dbReference>
<dbReference type="Pfam" id="PF13023">
    <property type="entry name" value="HD_3"/>
    <property type="match status" value="1"/>
</dbReference>
<comment type="subunit">
    <text evidence="4">Homodimer.</text>
</comment>
<comment type="caution">
    <text evidence="9">The sequence shown here is derived from an EMBL/GenBank/DDBJ whole genome shotgun (WGS) entry which is preliminary data.</text>
</comment>
<dbReference type="PANTHER" id="PTHR11845">
    <property type="entry name" value="5'-DEOXYNUCLEOTIDASE HDDC2"/>
    <property type="match status" value="1"/>
</dbReference>
<dbReference type="Gene3D" id="1.10.3210.10">
    <property type="entry name" value="Hypothetical protein af1432"/>
    <property type="match status" value="1"/>
</dbReference>
<evidence type="ECO:0000256" key="6">
    <source>
        <dbReference type="ARBA" id="ARBA00022723"/>
    </source>
</evidence>
<dbReference type="InterPro" id="IPR039356">
    <property type="entry name" value="YfbR/HDDC2"/>
</dbReference>
<dbReference type="RefSeq" id="WP_275631091.1">
    <property type="nucleotide sequence ID" value="NZ_JARGYD010000001.1"/>
</dbReference>
<dbReference type="Proteomes" id="UP001595632">
    <property type="component" value="Unassembled WGS sequence"/>
</dbReference>
<feature type="domain" description="HD/PDEase" evidence="8">
    <location>
        <begin position="37"/>
        <end position="119"/>
    </location>
</feature>